<organism evidence="2 3">
    <name type="scientific">Pythium insidiosum</name>
    <name type="common">Pythiosis disease agent</name>
    <dbReference type="NCBI Taxonomy" id="114742"/>
    <lineage>
        <taxon>Eukaryota</taxon>
        <taxon>Sar</taxon>
        <taxon>Stramenopiles</taxon>
        <taxon>Oomycota</taxon>
        <taxon>Peronosporomycetes</taxon>
        <taxon>Pythiales</taxon>
        <taxon>Pythiaceae</taxon>
        <taxon>Pythium</taxon>
    </lineage>
</organism>
<dbReference type="AlphaFoldDB" id="A0AAD5Q8Q2"/>
<sequence length="196" mass="20497">MAARPRPQPLTPLEMSECRAAFDAMTEEEEDAPLMTATQLRDCLSALGLPVTKSEAKALVYARDSENKGAIGFADFQQIYAAQADTAPPLRGAALAGSEAVRTVVHSPSVSGRLLTRTHAVLSVSMLDPQATGSVELAALADSDGGDALGPTGDGAIDAAELRAFFSGRQHEPTAVDDDKISCASLAAFLRIQAER</sequence>
<dbReference type="InterPro" id="IPR002048">
    <property type="entry name" value="EF_hand_dom"/>
</dbReference>
<name>A0AAD5Q8Q2_PYTIN</name>
<evidence type="ECO:0000313" key="2">
    <source>
        <dbReference type="EMBL" id="KAJ0397048.1"/>
    </source>
</evidence>
<evidence type="ECO:0000313" key="3">
    <source>
        <dbReference type="Proteomes" id="UP001209570"/>
    </source>
</evidence>
<comment type="caution">
    <text evidence="2">The sequence shown here is derived from an EMBL/GenBank/DDBJ whole genome shotgun (WGS) entry which is preliminary data.</text>
</comment>
<accession>A0AAD5Q8Q2</accession>
<dbReference type="GO" id="GO:0005509">
    <property type="term" value="F:calcium ion binding"/>
    <property type="evidence" value="ECO:0007669"/>
    <property type="project" value="InterPro"/>
</dbReference>
<gene>
    <name evidence="2" type="ORF">P43SY_010032</name>
</gene>
<proteinExistence type="predicted"/>
<dbReference type="Pfam" id="PF13833">
    <property type="entry name" value="EF-hand_8"/>
    <property type="match status" value="1"/>
</dbReference>
<protein>
    <recommendedName>
        <fullName evidence="1">EF-hand domain-containing protein</fullName>
    </recommendedName>
</protein>
<feature type="domain" description="EF-hand" evidence="1">
    <location>
        <begin position="35"/>
        <end position="76"/>
    </location>
</feature>
<evidence type="ECO:0000259" key="1">
    <source>
        <dbReference type="Pfam" id="PF13833"/>
    </source>
</evidence>
<dbReference type="Gene3D" id="1.10.238.10">
    <property type="entry name" value="EF-hand"/>
    <property type="match status" value="1"/>
</dbReference>
<dbReference type="Proteomes" id="UP001209570">
    <property type="component" value="Unassembled WGS sequence"/>
</dbReference>
<reference evidence="2" key="1">
    <citation type="submission" date="2021-12" db="EMBL/GenBank/DDBJ databases">
        <title>Prjna785345.</title>
        <authorList>
            <person name="Rujirawat T."/>
            <person name="Krajaejun T."/>
        </authorList>
    </citation>
    <scope>NUCLEOTIDE SEQUENCE</scope>
    <source>
        <strain evidence="2">Pi057C3</strain>
    </source>
</reference>
<keyword evidence="3" id="KW-1185">Reference proteome</keyword>
<dbReference type="SUPFAM" id="SSF47473">
    <property type="entry name" value="EF-hand"/>
    <property type="match status" value="1"/>
</dbReference>
<dbReference type="InterPro" id="IPR011992">
    <property type="entry name" value="EF-hand-dom_pair"/>
</dbReference>
<dbReference type="EMBL" id="JAKCXM010000269">
    <property type="protein sequence ID" value="KAJ0397048.1"/>
    <property type="molecule type" value="Genomic_DNA"/>
</dbReference>